<dbReference type="PROSITE" id="PS50004">
    <property type="entry name" value="C2"/>
    <property type="match status" value="3"/>
</dbReference>
<comment type="caution">
    <text evidence="9">The sequence shown here is derived from an EMBL/GenBank/DDBJ whole genome shotgun (WGS) entry which is preliminary data.</text>
</comment>
<dbReference type="Pfam" id="PF00168">
    <property type="entry name" value="C2"/>
    <property type="match status" value="3"/>
</dbReference>
<evidence type="ECO:0000256" key="7">
    <source>
        <dbReference type="SAM" id="Phobius"/>
    </source>
</evidence>
<evidence type="ECO:0000259" key="8">
    <source>
        <dbReference type="PROSITE" id="PS50004"/>
    </source>
</evidence>
<dbReference type="PANTHER" id="PTHR31425">
    <property type="entry name" value="PHOSPHORIBOSYLANTHRANILATE TRANSFERASE ISOFORM 1"/>
    <property type="match status" value="1"/>
</dbReference>
<evidence type="ECO:0000256" key="1">
    <source>
        <dbReference type="ARBA" id="ARBA00004141"/>
    </source>
</evidence>
<evidence type="ECO:0000313" key="9">
    <source>
        <dbReference type="EMBL" id="TKR75057.1"/>
    </source>
</evidence>
<feature type="transmembrane region" description="Helical" evidence="7">
    <location>
        <begin position="756"/>
        <end position="786"/>
    </location>
</feature>
<dbReference type="Gene3D" id="2.60.40.150">
    <property type="entry name" value="C2 domain"/>
    <property type="match status" value="3"/>
</dbReference>
<sequence length="928" mass="104804">MAETCTRKLIVEVCNARNLMPKDGQGTASAFATVDFDGQRRRTKTKLKDLNPEWDEKLKFLVHDTDSMAAETLEISLYNDKKTGKRSTFLGKVRIIGSAFVKSGGETLVYYPLEKRSVFSQIKGELGLKVYYIDEDPPAPPAEQKPEEKAPETEENKPAEEAKLEEEKKEEEKKEEPKTESNKEAKKEEEKPSPPSQKENPKKPDEAAPPVKVENPPLGESEKNDRGRSAYDLVDRMPFLYVRVVKAKTGNNESKSPVYAKLMIGTHSIKTKSQSDKDWDKVFAFDKEGLNSTSLEVSVWTKEKKKNEEATQECSLGTVSFDLQEVPKRVPPDSPLAPQWYALESENSAGNEVMLAVWIGTQADEAFQEAWQSDSGGFLPETRAKVYMSPKLWYLRLTVIQTQDFHLGSGPEAKARNLELYVKAQLGAQLFKTGRTSVGSTSASSANPTWNEDLVFVAAEPFEPFLTVTVEDVTNGQSVGHAKIHVASIERRTDDRAELKSRWFNLVGDETKPYTGRIHVRVCLEGGYHVLDEAAHVTSDVQAAAKQLAKAPIGLLEVGIRGATNLLPVKTKVGTRGTTDAYMVAKYGPKYKHDEAAGKQGQDVRVGKVRIRLSTLDTNRVYLNQYSLMVLLPSGAKKMGEIEIAVRFSCSSWLSLIQAYTSPMLPRMHYVKPLGPTQQDILRHTAMRLVTARLTRFEPPLGQEVVQFMLDSDTLMWSMRRSKANWFRVVGCLTRVATLARWTEGIRTWVHPPTSILVHVLLVAVVLFPHLVLPTIFMYAFLILAFKFRYRQRVPRNMDSRLSYVDMVGLDELDEEFDGFPTTRSQDVVRIRYDRLRALAGRAQTLLGDFASNGERLEALWNWRDPRATGIFVMFCLVASLVFYVVPFKMFVLGFGFYHLRHPRFRDDMPSVPVSFFRRLPSFSDQIL</sequence>
<evidence type="ECO:0000256" key="2">
    <source>
        <dbReference type="ARBA" id="ARBA00022692"/>
    </source>
</evidence>
<feature type="transmembrane region" description="Helical" evidence="7">
    <location>
        <begin position="871"/>
        <end position="900"/>
    </location>
</feature>
<dbReference type="STRING" id="43335.A0A4U5MY58"/>
<accession>A0A4U5MY58</accession>
<dbReference type="GO" id="GO:0016020">
    <property type="term" value="C:membrane"/>
    <property type="evidence" value="ECO:0007669"/>
    <property type="project" value="UniProtKB-SubCell"/>
</dbReference>
<proteinExistence type="predicted"/>
<dbReference type="InterPro" id="IPR013583">
    <property type="entry name" value="MCTP_C"/>
</dbReference>
<feature type="domain" description="C2" evidence="8">
    <location>
        <begin position="1"/>
        <end position="110"/>
    </location>
</feature>
<dbReference type="AlphaFoldDB" id="A0A4U5MY58"/>
<keyword evidence="2 7" id="KW-0812">Transmembrane</keyword>
<name>A0A4U5MY58_POPAL</name>
<dbReference type="PANTHER" id="PTHR31425:SF43">
    <property type="entry name" value="MULTIPLE C2 DOMAIN AND TRANSMEMBRANE REGION PROTEIN 14"/>
    <property type="match status" value="1"/>
</dbReference>
<dbReference type="InterPro" id="IPR035892">
    <property type="entry name" value="C2_domain_sf"/>
</dbReference>
<feature type="domain" description="C2" evidence="8">
    <location>
        <begin position="217"/>
        <end position="341"/>
    </location>
</feature>
<dbReference type="SUPFAM" id="SSF49562">
    <property type="entry name" value="C2 domain (Calcium/lipid-binding domain, CaLB)"/>
    <property type="match status" value="4"/>
</dbReference>
<keyword evidence="3" id="KW-0677">Repeat</keyword>
<evidence type="ECO:0000256" key="6">
    <source>
        <dbReference type="SAM" id="MobiDB-lite"/>
    </source>
</evidence>
<evidence type="ECO:0000256" key="5">
    <source>
        <dbReference type="ARBA" id="ARBA00023136"/>
    </source>
</evidence>
<dbReference type="InterPro" id="IPR047259">
    <property type="entry name" value="QUIRKY-like"/>
</dbReference>
<organism evidence="9">
    <name type="scientific">Populus alba</name>
    <name type="common">White poplar</name>
    <dbReference type="NCBI Taxonomy" id="43335"/>
    <lineage>
        <taxon>Eukaryota</taxon>
        <taxon>Viridiplantae</taxon>
        <taxon>Streptophyta</taxon>
        <taxon>Embryophyta</taxon>
        <taxon>Tracheophyta</taxon>
        <taxon>Spermatophyta</taxon>
        <taxon>Magnoliopsida</taxon>
        <taxon>eudicotyledons</taxon>
        <taxon>Gunneridae</taxon>
        <taxon>Pentapetalae</taxon>
        <taxon>rosids</taxon>
        <taxon>fabids</taxon>
        <taxon>Malpighiales</taxon>
        <taxon>Salicaceae</taxon>
        <taxon>Saliceae</taxon>
        <taxon>Populus</taxon>
    </lineage>
</organism>
<evidence type="ECO:0000256" key="4">
    <source>
        <dbReference type="ARBA" id="ARBA00022989"/>
    </source>
</evidence>
<reference evidence="9" key="1">
    <citation type="submission" date="2018-10" db="EMBL/GenBank/DDBJ databases">
        <title>Population genomic analysis revealed the cold adaptation of white poplar.</title>
        <authorList>
            <person name="Liu Y.-J."/>
        </authorList>
    </citation>
    <scope>NUCLEOTIDE SEQUENCE [LARGE SCALE GENOMIC DNA]</scope>
    <source>
        <strain evidence="9">PAL-ZL1</strain>
    </source>
</reference>
<dbReference type="EMBL" id="RCHU01001143">
    <property type="protein sequence ID" value="TKR75057.1"/>
    <property type="molecule type" value="Genomic_DNA"/>
</dbReference>
<comment type="subcellular location">
    <subcellularLocation>
        <location evidence="1">Membrane</location>
        <topology evidence="1">Multi-pass membrane protein</topology>
    </subcellularLocation>
</comment>
<feature type="compositionally biased region" description="Basic and acidic residues" evidence="6">
    <location>
        <begin position="144"/>
        <end position="192"/>
    </location>
</feature>
<keyword evidence="4 7" id="KW-1133">Transmembrane helix</keyword>
<keyword evidence="5 7" id="KW-0472">Membrane</keyword>
<feature type="region of interest" description="Disordered" evidence="6">
    <location>
        <begin position="134"/>
        <end position="229"/>
    </location>
</feature>
<evidence type="ECO:0000256" key="3">
    <source>
        <dbReference type="ARBA" id="ARBA00022737"/>
    </source>
</evidence>
<dbReference type="Pfam" id="PF08372">
    <property type="entry name" value="PRT_C"/>
    <property type="match status" value="1"/>
</dbReference>
<dbReference type="SMART" id="SM00239">
    <property type="entry name" value="C2"/>
    <property type="match status" value="3"/>
</dbReference>
<dbReference type="InterPro" id="IPR000008">
    <property type="entry name" value="C2_dom"/>
</dbReference>
<gene>
    <name evidence="9" type="ORF">D5086_0000289010</name>
</gene>
<feature type="domain" description="C2" evidence="8">
    <location>
        <begin position="374"/>
        <end position="504"/>
    </location>
</feature>
<feature type="compositionally biased region" description="Basic and acidic residues" evidence="6">
    <location>
        <begin position="220"/>
        <end position="229"/>
    </location>
</feature>
<protein>
    <submittedName>
        <fullName evidence="9">C2 domain-containing family protein</fullName>
    </submittedName>
</protein>